<name>A0A843UCR2_COLES</name>
<keyword evidence="3" id="KW-1185">Reference proteome</keyword>
<evidence type="ECO:0000256" key="1">
    <source>
        <dbReference type="SAM" id="Phobius"/>
    </source>
</evidence>
<feature type="transmembrane region" description="Helical" evidence="1">
    <location>
        <begin position="121"/>
        <end position="141"/>
    </location>
</feature>
<protein>
    <submittedName>
        <fullName evidence="2">Uncharacterized protein</fullName>
    </submittedName>
</protein>
<sequence>MVVVGLSPSLLVLAGVGFPRTVLCLFLVAVALPSKLRCVAWLPCVLVRFLRTICCCPSEGFSQDCFALVSTVAELRQSLRCAVGLAGAFWRVFLERCLGGSGGGSPRTCLRCFCSSIGCSVLSDGLCCLVVGLCILVKVLLRIALCRFYWRFFPGVLCMSCRCCRVDCLCYSLLGRCQSRHCALGCASSCCVGQLASLFISEFLGCAGGTSCVPMARMVCFVSRTLRALPDGGLVSAVGVWLTVLLVEASVLRWGFPSCMLKRLVICVSFLCFPLVARGGDTPVWCCVARVRIIATFWWSHLPLSCFWVELVAPLVLSFSCDTVGQWIYSCCLS</sequence>
<accession>A0A843UCR2</accession>
<organism evidence="2 3">
    <name type="scientific">Colocasia esculenta</name>
    <name type="common">Wild taro</name>
    <name type="synonym">Arum esculentum</name>
    <dbReference type="NCBI Taxonomy" id="4460"/>
    <lineage>
        <taxon>Eukaryota</taxon>
        <taxon>Viridiplantae</taxon>
        <taxon>Streptophyta</taxon>
        <taxon>Embryophyta</taxon>
        <taxon>Tracheophyta</taxon>
        <taxon>Spermatophyta</taxon>
        <taxon>Magnoliopsida</taxon>
        <taxon>Liliopsida</taxon>
        <taxon>Araceae</taxon>
        <taxon>Aroideae</taxon>
        <taxon>Colocasieae</taxon>
        <taxon>Colocasia</taxon>
    </lineage>
</organism>
<evidence type="ECO:0000313" key="3">
    <source>
        <dbReference type="Proteomes" id="UP000652761"/>
    </source>
</evidence>
<reference evidence="2" key="1">
    <citation type="submission" date="2017-07" db="EMBL/GenBank/DDBJ databases">
        <title>Taro Niue Genome Assembly and Annotation.</title>
        <authorList>
            <person name="Atibalentja N."/>
            <person name="Keating K."/>
            <person name="Fields C.J."/>
        </authorList>
    </citation>
    <scope>NUCLEOTIDE SEQUENCE</scope>
    <source>
        <strain evidence="2">Niue_2</strain>
        <tissue evidence="2">Leaf</tissue>
    </source>
</reference>
<proteinExistence type="predicted"/>
<dbReference type="EMBL" id="NMUH01000470">
    <property type="protein sequence ID" value="MQL79674.1"/>
    <property type="molecule type" value="Genomic_DNA"/>
</dbReference>
<dbReference type="Proteomes" id="UP000652761">
    <property type="component" value="Unassembled WGS sequence"/>
</dbReference>
<comment type="caution">
    <text evidence="2">The sequence shown here is derived from an EMBL/GenBank/DDBJ whole genome shotgun (WGS) entry which is preliminary data.</text>
</comment>
<evidence type="ECO:0000313" key="2">
    <source>
        <dbReference type="EMBL" id="MQL79674.1"/>
    </source>
</evidence>
<dbReference type="AlphaFoldDB" id="A0A843UCR2"/>
<keyword evidence="1" id="KW-1133">Transmembrane helix</keyword>
<keyword evidence="1" id="KW-0812">Transmembrane</keyword>
<keyword evidence="1" id="KW-0472">Membrane</keyword>
<gene>
    <name evidence="2" type="ORF">Taro_012116</name>
</gene>